<name>A0ABV1I0S9_9FIRM</name>
<proteinExistence type="predicted"/>
<organism evidence="1 2">
    <name type="scientific">Hominiventricola aquisgranensis</name>
    <dbReference type="NCBI Taxonomy" id="3133164"/>
    <lineage>
        <taxon>Bacteria</taxon>
        <taxon>Bacillati</taxon>
        <taxon>Bacillota</taxon>
        <taxon>Clostridia</taxon>
        <taxon>Lachnospirales</taxon>
        <taxon>Lachnospiraceae</taxon>
        <taxon>Hominiventricola</taxon>
    </lineage>
</organism>
<dbReference type="RefSeq" id="WP_349144034.1">
    <property type="nucleotide sequence ID" value="NZ_JBBMFC010000007.1"/>
</dbReference>
<keyword evidence="2" id="KW-1185">Reference proteome</keyword>
<reference evidence="1 2" key="1">
    <citation type="submission" date="2024-03" db="EMBL/GenBank/DDBJ databases">
        <title>Human intestinal bacterial collection.</title>
        <authorList>
            <person name="Pauvert C."/>
            <person name="Hitch T.C.A."/>
            <person name="Clavel T."/>
        </authorList>
    </citation>
    <scope>NUCLEOTIDE SEQUENCE [LARGE SCALE GENOMIC DNA]</scope>
    <source>
        <strain evidence="1 2">CLA-AA-H78B</strain>
    </source>
</reference>
<evidence type="ECO:0000313" key="1">
    <source>
        <dbReference type="EMBL" id="MEQ2578234.1"/>
    </source>
</evidence>
<accession>A0ABV1I0S9</accession>
<dbReference type="Proteomes" id="UP001470288">
    <property type="component" value="Unassembled WGS sequence"/>
</dbReference>
<dbReference type="EMBL" id="JBBMFC010000007">
    <property type="protein sequence ID" value="MEQ2578234.1"/>
    <property type="molecule type" value="Genomic_DNA"/>
</dbReference>
<comment type="caution">
    <text evidence="1">The sequence shown here is derived from an EMBL/GenBank/DDBJ whole genome shotgun (WGS) entry which is preliminary data.</text>
</comment>
<gene>
    <name evidence="1" type="ORF">WMO62_05155</name>
</gene>
<evidence type="ECO:0000313" key="2">
    <source>
        <dbReference type="Proteomes" id="UP001470288"/>
    </source>
</evidence>
<sequence>MERVYVDMSQVDGACIGVFVSGKEVVPVGTTAYSMPVEDRDEEYQRYADEYDIHFIFDDRMVNIDFFTVPWIDIMAWDSDDGYIGTVGGTTDIESDLPICYIDKDRKTYLIAADLKEFLENCKNWKSELKVCEEIEIFTSKEEANKKYTFITYNSPG</sequence>
<protein>
    <submittedName>
        <fullName evidence="1">Uncharacterized protein</fullName>
    </submittedName>
</protein>